<keyword evidence="2" id="KW-1185">Reference proteome</keyword>
<evidence type="ECO:0000313" key="2">
    <source>
        <dbReference type="Proteomes" id="UP000193427"/>
    </source>
</evidence>
<name>A0A1W6L7N2_9BURK</name>
<organism evidence="1 2">
    <name type="scientific">Piscinibacter gummiphilus</name>
    <dbReference type="NCBI Taxonomy" id="946333"/>
    <lineage>
        <taxon>Bacteria</taxon>
        <taxon>Pseudomonadati</taxon>
        <taxon>Pseudomonadota</taxon>
        <taxon>Betaproteobacteria</taxon>
        <taxon>Burkholderiales</taxon>
        <taxon>Sphaerotilaceae</taxon>
        <taxon>Piscinibacter</taxon>
    </lineage>
</organism>
<dbReference type="EMBL" id="CP015118">
    <property type="protein sequence ID" value="ARN20242.1"/>
    <property type="molecule type" value="Genomic_DNA"/>
</dbReference>
<gene>
    <name evidence="1" type="ORF">A4W93_10195</name>
</gene>
<dbReference type="STRING" id="946333.A4W93_10195"/>
<protein>
    <submittedName>
        <fullName evidence="1">Uncharacterized protein</fullName>
    </submittedName>
</protein>
<reference evidence="1 2" key="1">
    <citation type="submission" date="2016-04" db="EMBL/GenBank/DDBJ databases">
        <title>Complete genome sequence of natural rubber-degrading, novel Gram-negative bacterium, Rhizobacter gummiphilus strain NS21.</title>
        <authorList>
            <person name="Tabata M."/>
            <person name="Kasai D."/>
            <person name="Fukuda M."/>
        </authorList>
    </citation>
    <scope>NUCLEOTIDE SEQUENCE [LARGE SCALE GENOMIC DNA]</scope>
    <source>
        <strain evidence="1 2">NS21</strain>
    </source>
</reference>
<accession>A0A1W6L7N2</accession>
<dbReference type="OrthoDB" id="8853072at2"/>
<evidence type="ECO:0000313" key="1">
    <source>
        <dbReference type="EMBL" id="ARN20242.1"/>
    </source>
</evidence>
<dbReference type="AlphaFoldDB" id="A0A1W6L7N2"/>
<proteinExistence type="predicted"/>
<dbReference type="Proteomes" id="UP000193427">
    <property type="component" value="Chromosome"/>
</dbReference>
<sequence>MSGMLLANVDPAASDDEIREFLVKYGFPPFTKIEHFEGDGSQPSVLLSFDELDTVALTKLQSRVDHVYWKHRELRVRILQDRFR</sequence>
<dbReference type="KEGG" id="rgu:A4W93_10195"/>
<dbReference type="RefSeq" id="WP_085750513.1">
    <property type="nucleotide sequence ID" value="NZ_BSPR01000014.1"/>
</dbReference>